<evidence type="ECO:0000256" key="2">
    <source>
        <dbReference type="SAM" id="Phobius"/>
    </source>
</evidence>
<dbReference type="EMBL" id="LT906464">
    <property type="protein sequence ID" value="SNW04210.1"/>
    <property type="molecule type" value="Genomic_DNA"/>
</dbReference>
<reference evidence="7" key="3">
    <citation type="journal article" date="2019" name="Int. J. Syst. Evol. Microbiol.">
        <title>The Global Catalogue of Microorganisms (GCM) 10K type strain sequencing project: providing services to taxonomists for standard genome sequencing and annotation.</title>
        <authorList>
            <consortium name="The Broad Institute Genomics Platform"/>
            <consortium name="The Broad Institute Genome Sequencing Center for Infectious Disease"/>
            <person name="Wu L."/>
            <person name="Ma J."/>
        </authorList>
    </citation>
    <scope>NUCLEOTIDE SEQUENCE [LARGE SCALE GENOMIC DNA]</scope>
    <source>
        <strain evidence="7">CCM 4175</strain>
    </source>
</reference>
<keyword evidence="2" id="KW-0472">Membrane</keyword>
<keyword evidence="2" id="KW-0812">Transmembrane</keyword>
<dbReference type="AlphaFoldDB" id="A0A240C8C8"/>
<evidence type="ECO:0000256" key="3">
    <source>
        <dbReference type="SAM" id="SignalP"/>
    </source>
</evidence>
<feature type="chain" id="PRO_5030041790" description="LPXTG-motif cell wall anchor domain-containing protein" evidence="3">
    <location>
        <begin position="26"/>
        <end position="189"/>
    </location>
</feature>
<dbReference type="KEGG" id="smus:C7J88_06115"/>
<evidence type="ECO:0000256" key="1">
    <source>
        <dbReference type="SAM" id="MobiDB-lite"/>
    </source>
</evidence>
<dbReference type="Proteomes" id="UP000243706">
    <property type="component" value="Chromosome 1"/>
</dbReference>
<dbReference type="Proteomes" id="UP000652995">
    <property type="component" value="Unassembled WGS sequence"/>
</dbReference>
<feature type="region of interest" description="Disordered" evidence="1">
    <location>
        <begin position="125"/>
        <end position="147"/>
    </location>
</feature>
<reference evidence="5 6" key="2">
    <citation type="submission" date="2017-06" db="EMBL/GenBank/DDBJ databases">
        <authorList>
            <consortium name="Pathogen Informatics"/>
        </authorList>
    </citation>
    <scope>NUCLEOTIDE SEQUENCE [LARGE SCALE GENOMIC DNA]</scope>
    <source>
        <strain evidence="5 6">NCTC13833</strain>
    </source>
</reference>
<protein>
    <recommendedName>
        <fullName evidence="8">LPXTG-motif cell wall anchor domain-containing protein</fullName>
    </recommendedName>
</protein>
<name>A0A240C8C8_9STAP</name>
<evidence type="ECO:0000313" key="5">
    <source>
        <dbReference type="EMBL" id="SNW04210.1"/>
    </source>
</evidence>
<evidence type="ECO:0000313" key="7">
    <source>
        <dbReference type="Proteomes" id="UP000652995"/>
    </source>
</evidence>
<keyword evidence="2" id="KW-1133">Transmembrane helix</keyword>
<evidence type="ECO:0000313" key="4">
    <source>
        <dbReference type="EMBL" id="GGA87551.1"/>
    </source>
</evidence>
<accession>A0A240C8C8</accession>
<organism evidence="5 6">
    <name type="scientific">Staphylococcus muscae</name>
    <dbReference type="NCBI Taxonomy" id="1294"/>
    <lineage>
        <taxon>Bacteria</taxon>
        <taxon>Bacillati</taxon>
        <taxon>Bacillota</taxon>
        <taxon>Bacilli</taxon>
        <taxon>Bacillales</taxon>
        <taxon>Staphylococcaceae</taxon>
        <taxon>Staphylococcus</taxon>
    </lineage>
</organism>
<sequence>MFKKLYASSLITAAITASFTINTNAATNNDEHTTIPANNHLAKPIKKETKRYAWEPQNGNYHDLSNRTEVPSEYLDFLDTLPSSEDVQNDPRIKDILSKQDRHTNPYLVNNPTIINKDFNADTANSINQNDASKPLSTQAPQPSHTQLTVLPNTGGVHSVSPLAIYSLLLLGGALVVYRPFSSVNKSKV</sequence>
<reference evidence="4" key="4">
    <citation type="submission" date="2024-05" db="EMBL/GenBank/DDBJ databases">
        <authorList>
            <person name="Sun Q."/>
            <person name="Sedlacek I."/>
        </authorList>
    </citation>
    <scope>NUCLEOTIDE SEQUENCE</scope>
    <source>
        <strain evidence="4">CCM 4175</strain>
    </source>
</reference>
<keyword evidence="7" id="KW-1185">Reference proteome</keyword>
<keyword evidence="3" id="KW-0732">Signal</keyword>
<feature type="signal peptide" evidence="3">
    <location>
        <begin position="1"/>
        <end position="25"/>
    </location>
</feature>
<dbReference type="RefSeq" id="WP_095117770.1">
    <property type="nucleotide sequence ID" value="NZ_BMCB01000004.1"/>
</dbReference>
<dbReference type="EMBL" id="BMCB01000004">
    <property type="protein sequence ID" value="GGA87551.1"/>
    <property type="molecule type" value="Genomic_DNA"/>
</dbReference>
<feature type="transmembrane region" description="Helical" evidence="2">
    <location>
        <begin position="163"/>
        <end position="181"/>
    </location>
</feature>
<evidence type="ECO:0008006" key="8">
    <source>
        <dbReference type="Google" id="ProtNLM"/>
    </source>
</evidence>
<reference evidence="4" key="1">
    <citation type="journal article" date="2014" name="Int. J. Syst. Evol. Microbiol.">
        <title>Complete genome of a new Firmicutes species belonging to the dominant human colonic microbiota ('Ruminococcus bicirculans') reveals two chromosomes and a selective capacity to utilize plant glucans.</title>
        <authorList>
            <consortium name="NISC Comparative Sequencing Program"/>
            <person name="Wegmann U."/>
            <person name="Louis P."/>
            <person name="Goesmann A."/>
            <person name="Henrissat B."/>
            <person name="Duncan S.H."/>
            <person name="Flint H.J."/>
        </authorList>
    </citation>
    <scope>NUCLEOTIDE SEQUENCE</scope>
    <source>
        <strain evidence="4">CCM 4175</strain>
    </source>
</reference>
<proteinExistence type="predicted"/>
<gene>
    <name evidence="4" type="ORF">GCM10007183_09670</name>
    <name evidence="5" type="ORF">SAMEA4412661_01895</name>
</gene>
<evidence type="ECO:0000313" key="6">
    <source>
        <dbReference type="Proteomes" id="UP000243706"/>
    </source>
</evidence>